<dbReference type="PANTHER" id="PTHR31602:SF3">
    <property type="entry name" value="GROWTH-REGULATING FACTOR 8"/>
    <property type="match status" value="1"/>
</dbReference>
<dbReference type="InterPro" id="IPR014977">
    <property type="entry name" value="WRC_dom"/>
</dbReference>
<evidence type="ECO:0000256" key="4">
    <source>
        <dbReference type="SAM" id="MobiDB-lite"/>
    </source>
</evidence>
<comment type="domain">
    <text evidence="3">The QLQ domain and WRC domain may be involved in protein-protein interaction and DNA-binding, respectively.</text>
</comment>
<feature type="compositionally biased region" description="Basic residues" evidence="4">
    <location>
        <begin position="165"/>
        <end position="174"/>
    </location>
</feature>
<feature type="region of interest" description="Disordered" evidence="4">
    <location>
        <begin position="162"/>
        <end position="202"/>
    </location>
</feature>
<name>A0A5B7B9E1_DAVIN</name>
<comment type="similarity">
    <text evidence="3">Belongs to the GRF family.</text>
</comment>
<evidence type="ECO:0000259" key="5">
    <source>
        <dbReference type="PROSITE" id="PS51667"/>
    </source>
</evidence>
<reference evidence="6" key="1">
    <citation type="submission" date="2019-08" db="EMBL/GenBank/DDBJ databases">
        <title>Reference gene set and small RNA set construction with multiple tissues from Davidia involucrata Baill.</title>
        <authorList>
            <person name="Yang H."/>
            <person name="Zhou C."/>
            <person name="Li G."/>
            <person name="Wang J."/>
            <person name="Gao P."/>
            <person name="Wang M."/>
            <person name="Wang R."/>
            <person name="Zhao Y."/>
        </authorList>
    </citation>
    <scope>NUCLEOTIDE SEQUENCE</scope>
    <source>
        <tissue evidence="6">Mixed with DoveR01_LX</tissue>
    </source>
</reference>
<dbReference type="GO" id="GO:0006351">
    <property type="term" value="P:DNA-templated transcription"/>
    <property type="evidence" value="ECO:0007669"/>
    <property type="project" value="UniProtKB-UniRule"/>
</dbReference>
<gene>
    <name evidence="6" type="ORF">Din_034475</name>
</gene>
<keyword evidence="3" id="KW-0010">Activator</keyword>
<dbReference type="GO" id="GO:0005634">
    <property type="term" value="C:nucleus"/>
    <property type="evidence" value="ECO:0007669"/>
    <property type="project" value="UniProtKB-SubCell"/>
</dbReference>
<evidence type="ECO:0000313" key="6">
    <source>
        <dbReference type="EMBL" id="MPA65034.1"/>
    </source>
</evidence>
<dbReference type="PANTHER" id="PTHR31602">
    <property type="entry name" value="GROWTH-REGULATING FACTOR 5"/>
    <property type="match status" value="1"/>
</dbReference>
<dbReference type="PROSITE" id="PS50270">
    <property type="entry name" value="NGF_2"/>
    <property type="match status" value="1"/>
</dbReference>
<dbReference type="EMBL" id="GHES01034475">
    <property type="protein sequence ID" value="MPA65034.1"/>
    <property type="molecule type" value="Transcribed_RNA"/>
</dbReference>
<proteinExistence type="inferred from homology"/>
<feature type="domain" description="WRC" evidence="5">
    <location>
        <begin position="135"/>
        <end position="179"/>
    </location>
</feature>
<keyword evidence="3" id="KW-0804">Transcription</keyword>
<sequence length="404" mass="43603">MESGNRNGLVVGGGTEKAAASLGCECDDGLVVKVQRTESFPCTKMMAMPHHPPYHHHPCESESSASGFGGGGEPIYCNTSNSWVTCVSDIYDVVGAGSVSGGAVAVPTTLHSFTSHTSFKSSVSAMDLRFSSGSDPEPWRCRRTDGKKWRCSRDVAPDHKYCERHTHKSRSRSRKPVESQLVQTHTHPHPHPHPPNANTNTTTAQAFQNPIFHFPTMLSAATYDQPRCTEWFMEGDTNPVNTQLQLQWQQSSRVGLKREEEEPMNPNSYVDIADGQRLQLNNEFCSLLGPNADHFIDAWSSAAEREEMSDINNRCSVSGNLPLSSLTLSMSGQVGIEENENAQMGLGVGTQGQCGLGVSCSWMGSPPPPPPGGPLGEALCLGIATTTANTSGKSSCEESGYFIN</sequence>
<evidence type="ECO:0000256" key="3">
    <source>
        <dbReference type="RuleBase" id="RU367127"/>
    </source>
</evidence>
<dbReference type="GO" id="GO:0032502">
    <property type="term" value="P:developmental process"/>
    <property type="evidence" value="ECO:0007669"/>
    <property type="project" value="InterPro"/>
</dbReference>
<accession>A0A5B7B9E1</accession>
<dbReference type="PROSITE" id="PS51667">
    <property type="entry name" value="WRC"/>
    <property type="match status" value="1"/>
</dbReference>
<comment type="function">
    <text evidence="3">Transcription activator.</text>
</comment>
<comment type="caution">
    <text evidence="2">Lacks conserved residue(s) required for the propagation of feature annotation.</text>
</comment>
<dbReference type="InterPro" id="IPR031137">
    <property type="entry name" value="GRF"/>
</dbReference>
<dbReference type="AlphaFoldDB" id="A0A5B7B9E1"/>
<protein>
    <recommendedName>
        <fullName evidence="3">Growth-regulating factor</fullName>
    </recommendedName>
</protein>
<organism evidence="6">
    <name type="scientific">Davidia involucrata</name>
    <name type="common">Dove tree</name>
    <dbReference type="NCBI Taxonomy" id="16924"/>
    <lineage>
        <taxon>Eukaryota</taxon>
        <taxon>Viridiplantae</taxon>
        <taxon>Streptophyta</taxon>
        <taxon>Embryophyta</taxon>
        <taxon>Tracheophyta</taxon>
        <taxon>Spermatophyta</taxon>
        <taxon>Magnoliopsida</taxon>
        <taxon>eudicotyledons</taxon>
        <taxon>Gunneridae</taxon>
        <taxon>Pentapetalae</taxon>
        <taxon>asterids</taxon>
        <taxon>Cornales</taxon>
        <taxon>Nyssaceae</taxon>
        <taxon>Davidia</taxon>
    </lineage>
</organism>
<dbReference type="GO" id="GO:0005524">
    <property type="term" value="F:ATP binding"/>
    <property type="evidence" value="ECO:0007669"/>
    <property type="project" value="UniProtKB-UniRule"/>
</dbReference>
<evidence type="ECO:0000256" key="1">
    <source>
        <dbReference type="ARBA" id="ARBA00023242"/>
    </source>
</evidence>
<comment type="subcellular location">
    <subcellularLocation>
        <location evidence="3">Nucleus</location>
    </subcellularLocation>
</comment>
<dbReference type="Pfam" id="PF08879">
    <property type="entry name" value="WRC"/>
    <property type="match status" value="1"/>
</dbReference>
<keyword evidence="1 3" id="KW-0539">Nucleus</keyword>
<evidence type="ECO:0000256" key="2">
    <source>
        <dbReference type="PROSITE-ProRule" id="PRU01002"/>
    </source>
</evidence>
<keyword evidence="3" id="KW-0805">Transcription regulation</keyword>